<reference evidence="2" key="1">
    <citation type="submission" date="2023-02" db="EMBL/GenBank/DDBJ databases">
        <title>Enrichment on poylsaccharides allowed isolation of novel metabolic and taxonomic groups of Haloarchaea.</title>
        <authorList>
            <person name="Sorokin D.Y."/>
            <person name="Elcheninov A.G."/>
            <person name="Khizhniak T.V."/>
            <person name="Kolganova T.V."/>
            <person name="Kublanov I.V."/>
        </authorList>
    </citation>
    <scope>NUCLEOTIDE SEQUENCE</scope>
    <source>
        <strain evidence="1 3">HArc-curdl5-1</strain>
        <strain evidence="2">HArc-curdl7</strain>
    </source>
</reference>
<evidence type="ECO:0000313" key="4">
    <source>
        <dbReference type="Proteomes" id="UP001209746"/>
    </source>
</evidence>
<dbReference type="Proteomes" id="UP001209746">
    <property type="component" value="Unassembled WGS sequence"/>
</dbReference>
<gene>
    <name evidence="2" type="ORF">OB914_15030</name>
    <name evidence="1" type="ORF">OB916_14080</name>
</gene>
<proteinExistence type="predicted"/>
<dbReference type="RefSeq" id="WP_315909926.1">
    <property type="nucleotide sequence ID" value="NZ_JAOPKC010000022.1"/>
</dbReference>
<organism evidence="2 4">
    <name type="scientific">Halapricum hydrolyticum</name>
    <dbReference type="NCBI Taxonomy" id="2979991"/>
    <lineage>
        <taxon>Archaea</taxon>
        <taxon>Methanobacteriati</taxon>
        <taxon>Methanobacteriota</taxon>
        <taxon>Stenosarchaea group</taxon>
        <taxon>Halobacteria</taxon>
        <taxon>Halobacteriales</taxon>
        <taxon>Haloarculaceae</taxon>
        <taxon>Halapricum</taxon>
    </lineage>
</organism>
<keyword evidence="3" id="KW-1185">Reference proteome</keyword>
<comment type="caution">
    <text evidence="2">The sequence shown here is derived from an EMBL/GenBank/DDBJ whole genome shotgun (WGS) entry which is preliminary data.</text>
</comment>
<accession>A0AAE3LG29</accession>
<dbReference type="EMBL" id="JAOPKD010000023">
    <property type="protein sequence ID" value="MCU4728267.1"/>
    <property type="molecule type" value="Genomic_DNA"/>
</dbReference>
<evidence type="ECO:0000313" key="1">
    <source>
        <dbReference type="EMBL" id="MCU4719176.1"/>
    </source>
</evidence>
<dbReference type="AlphaFoldDB" id="A0AAE3LG29"/>
<evidence type="ECO:0000313" key="3">
    <source>
        <dbReference type="Proteomes" id="UP001208186"/>
    </source>
</evidence>
<protein>
    <submittedName>
        <fullName evidence="2">Uncharacterized protein</fullName>
    </submittedName>
</protein>
<evidence type="ECO:0000313" key="2">
    <source>
        <dbReference type="EMBL" id="MCU4728267.1"/>
    </source>
</evidence>
<name>A0AAE3LG29_9EURY</name>
<dbReference type="Proteomes" id="UP001208186">
    <property type="component" value="Unassembled WGS sequence"/>
</dbReference>
<dbReference type="EMBL" id="JAOPKC010000022">
    <property type="protein sequence ID" value="MCU4719176.1"/>
    <property type="molecule type" value="Genomic_DNA"/>
</dbReference>
<sequence>MMGGAGGDVDVDLEQAVEDMDLEDADVDADEIVDELEDAEE</sequence>